<dbReference type="PIRSF" id="PIRSF002590">
    <property type="entry name" value="HSP9/HSP12_fun"/>
    <property type="match status" value="1"/>
</dbReference>
<feature type="compositionally biased region" description="Basic and acidic residues" evidence="1">
    <location>
        <begin position="25"/>
        <end position="41"/>
    </location>
</feature>
<feature type="region of interest" description="Disordered" evidence="1">
    <location>
        <begin position="1"/>
        <end position="90"/>
    </location>
</feature>
<dbReference type="Gene3D" id="6.10.250.2440">
    <property type="match status" value="2"/>
</dbReference>
<evidence type="ECO:0000256" key="1">
    <source>
        <dbReference type="SAM" id="MobiDB-lite"/>
    </source>
</evidence>
<gene>
    <name evidence="2" type="ORF">M011DRAFT_393128</name>
</gene>
<dbReference type="AlphaFoldDB" id="A0A6A6VQZ2"/>
<name>A0A6A6VQZ2_9PLEO</name>
<feature type="compositionally biased region" description="Basic and acidic residues" evidence="1">
    <location>
        <begin position="59"/>
        <end position="68"/>
    </location>
</feature>
<organism evidence="2 3">
    <name type="scientific">Sporormia fimetaria CBS 119925</name>
    <dbReference type="NCBI Taxonomy" id="1340428"/>
    <lineage>
        <taxon>Eukaryota</taxon>
        <taxon>Fungi</taxon>
        <taxon>Dikarya</taxon>
        <taxon>Ascomycota</taxon>
        <taxon>Pezizomycotina</taxon>
        <taxon>Dothideomycetes</taxon>
        <taxon>Pleosporomycetidae</taxon>
        <taxon>Pleosporales</taxon>
        <taxon>Sporormiaceae</taxon>
        <taxon>Sporormia</taxon>
    </lineage>
</organism>
<keyword evidence="3" id="KW-1185">Reference proteome</keyword>
<dbReference type="OrthoDB" id="2348401at2759"/>
<dbReference type="InterPro" id="IPR007250">
    <property type="entry name" value="HSP9_HSP12"/>
</dbReference>
<dbReference type="EMBL" id="MU006561">
    <property type="protein sequence ID" value="KAF2751681.1"/>
    <property type="molecule type" value="Genomic_DNA"/>
</dbReference>
<dbReference type="Pfam" id="PF04119">
    <property type="entry name" value="HSP9_HSP12"/>
    <property type="match status" value="1"/>
</dbReference>
<evidence type="ECO:0000313" key="2">
    <source>
        <dbReference type="EMBL" id="KAF2751681.1"/>
    </source>
</evidence>
<accession>A0A6A6VQZ2</accession>
<reference evidence="2" key="1">
    <citation type="journal article" date="2020" name="Stud. Mycol.">
        <title>101 Dothideomycetes genomes: a test case for predicting lifestyles and emergence of pathogens.</title>
        <authorList>
            <person name="Haridas S."/>
            <person name="Albert R."/>
            <person name="Binder M."/>
            <person name="Bloem J."/>
            <person name="Labutti K."/>
            <person name="Salamov A."/>
            <person name="Andreopoulos B."/>
            <person name="Baker S."/>
            <person name="Barry K."/>
            <person name="Bills G."/>
            <person name="Bluhm B."/>
            <person name="Cannon C."/>
            <person name="Castanera R."/>
            <person name="Culley D."/>
            <person name="Daum C."/>
            <person name="Ezra D."/>
            <person name="Gonzalez J."/>
            <person name="Henrissat B."/>
            <person name="Kuo A."/>
            <person name="Liang C."/>
            <person name="Lipzen A."/>
            <person name="Lutzoni F."/>
            <person name="Magnuson J."/>
            <person name="Mondo S."/>
            <person name="Nolan M."/>
            <person name="Ohm R."/>
            <person name="Pangilinan J."/>
            <person name="Park H.-J."/>
            <person name="Ramirez L."/>
            <person name="Alfaro M."/>
            <person name="Sun H."/>
            <person name="Tritt A."/>
            <person name="Yoshinaga Y."/>
            <person name="Zwiers L.-H."/>
            <person name="Turgeon B."/>
            <person name="Goodwin S."/>
            <person name="Spatafora J."/>
            <person name="Crous P."/>
            <person name="Grigoriev I."/>
        </authorList>
    </citation>
    <scope>NUCLEOTIDE SEQUENCE</scope>
    <source>
        <strain evidence="2">CBS 119925</strain>
    </source>
</reference>
<protein>
    <submittedName>
        <fullName evidence="2">Chaperone/heat shock protein Hsp12</fullName>
    </submittedName>
</protein>
<feature type="compositionally biased region" description="Basic and acidic residues" evidence="1">
    <location>
        <begin position="76"/>
        <end position="90"/>
    </location>
</feature>
<feature type="compositionally biased region" description="Basic and acidic residues" evidence="1">
    <location>
        <begin position="1"/>
        <end position="18"/>
    </location>
</feature>
<dbReference type="Proteomes" id="UP000799440">
    <property type="component" value="Unassembled WGS sequence"/>
</dbReference>
<sequence>MSDLGRKSFGDKASEKLQPDSTKSTTEKIGETITDTGDKVARGVVPDSEKSSSQSVGDKLSRGKDNEVHGGSTESVLDKAKNAVGLGDKH</sequence>
<evidence type="ECO:0000313" key="3">
    <source>
        <dbReference type="Proteomes" id="UP000799440"/>
    </source>
</evidence>
<proteinExistence type="predicted"/>